<name>A0ABV1J5X6_9FIRM</name>
<protein>
    <submittedName>
        <fullName evidence="1">Uncharacterized protein</fullName>
    </submittedName>
</protein>
<keyword evidence="2" id="KW-1185">Reference proteome</keyword>
<comment type="caution">
    <text evidence="1">The sequence shown here is derived from an EMBL/GenBank/DDBJ whole genome shotgun (WGS) entry which is preliminary data.</text>
</comment>
<dbReference type="RefSeq" id="WP_349053885.1">
    <property type="nucleotide sequence ID" value="NZ_JBBNPS010000010.1"/>
</dbReference>
<evidence type="ECO:0000313" key="2">
    <source>
        <dbReference type="Proteomes" id="UP001481872"/>
    </source>
</evidence>
<sequence>MERLGIAIKDKAGIYAAAALIRRRPDLSFTVLYDPAEDGDFYEKNQSRFRNMKLGPSLCLTQDPRSDFSALVEKASSKGRSLGYRHHDLNTEIIAHTIEDGLFHHSYVLEILEAYVARFEKGGGPAVLALLGYSYRRDDFARAFGAKGIAVFDPLDLWLDAILETGKEGACRFYWTVRDFPAERLMGELLGEEVRFRKYYSHPWLRGEASKKR</sequence>
<organism evidence="1 2">
    <name type="scientific">Aedoeadaptatus acetigenes</name>
    <dbReference type="NCBI Taxonomy" id="2981723"/>
    <lineage>
        <taxon>Bacteria</taxon>
        <taxon>Bacillati</taxon>
        <taxon>Bacillota</taxon>
        <taxon>Tissierellia</taxon>
        <taxon>Tissierellales</taxon>
        <taxon>Peptoniphilaceae</taxon>
        <taxon>Aedoeadaptatus</taxon>
    </lineage>
</organism>
<dbReference type="EMBL" id="JBBNPS010000010">
    <property type="protein sequence ID" value="MEQ3353600.1"/>
    <property type="molecule type" value="Genomic_DNA"/>
</dbReference>
<proteinExistence type="predicted"/>
<evidence type="ECO:0000313" key="1">
    <source>
        <dbReference type="EMBL" id="MEQ3353600.1"/>
    </source>
</evidence>
<gene>
    <name evidence="1" type="ORF">AAA081_04695</name>
</gene>
<accession>A0ABV1J5X6</accession>
<reference evidence="1 2" key="1">
    <citation type="submission" date="2024-04" db="EMBL/GenBank/DDBJ databases">
        <title>Human intestinal bacterial collection.</title>
        <authorList>
            <person name="Pauvert C."/>
            <person name="Hitch T.C.A."/>
            <person name="Clavel T."/>
        </authorList>
    </citation>
    <scope>NUCLEOTIDE SEQUENCE [LARGE SCALE GENOMIC DNA]</scope>
    <source>
        <strain evidence="1 2">CLA-SR-H026</strain>
    </source>
</reference>
<dbReference type="Proteomes" id="UP001481872">
    <property type="component" value="Unassembled WGS sequence"/>
</dbReference>